<dbReference type="PANTHER" id="PTHR31642">
    <property type="entry name" value="TRICHOTHECENE 3-O-ACETYLTRANSFERASE"/>
    <property type="match status" value="1"/>
</dbReference>
<evidence type="ECO:0000256" key="2">
    <source>
        <dbReference type="SAM" id="MobiDB-lite"/>
    </source>
</evidence>
<dbReference type="AlphaFoldDB" id="A0A1J7JAJ0"/>
<keyword evidence="4" id="KW-1185">Reference proteome</keyword>
<dbReference type="Pfam" id="PF02458">
    <property type="entry name" value="Transferase"/>
    <property type="match status" value="1"/>
</dbReference>
<dbReference type="EMBL" id="KV875097">
    <property type="protein sequence ID" value="OIW30313.1"/>
    <property type="molecule type" value="Genomic_DNA"/>
</dbReference>
<dbReference type="InParanoid" id="A0A1J7JAJ0"/>
<dbReference type="InterPro" id="IPR050317">
    <property type="entry name" value="Plant_Fungal_Acyltransferase"/>
</dbReference>
<dbReference type="GO" id="GO:0044550">
    <property type="term" value="P:secondary metabolite biosynthetic process"/>
    <property type="evidence" value="ECO:0007669"/>
    <property type="project" value="TreeGrafter"/>
</dbReference>
<gene>
    <name evidence="3" type="ORF">CONLIGDRAFT_363553</name>
</gene>
<evidence type="ECO:0000313" key="4">
    <source>
        <dbReference type="Proteomes" id="UP000182658"/>
    </source>
</evidence>
<evidence type="ECO:0000256" key="1">
    <source>
        <dbReference type="ARBA" id="ARBA00022679"/>
    </source>
</evidence>
<accession>A0A1J7JAJ0</accession>
<feature type="compositionally biased region" description="Basic and acidic residues" evidence="2">
    <location>
        <begin position="1"/>
        <end position="10"/>
    </location>
</feature>
<protein>
    <recommendedName>
        <fullName evidence="5">Trichothecene 3-O-acetyltransferase</fullName>
    </recommendedName>
</protein>
<dbReference type="STRING" id="1408157.A0A1J7JAJ0"/>
<dbReference type="Proteomes" id="UP000182658">
    <property type="component" value="Unassembled WGS sequence"/>
</dbReference>
<feature type="region of interest" description="Disordered" evidence="2">
    <location>
        <begin position="1"/>
        <end position="27"/>
    </location>
</feature>
<proteinExistence type="predicted"/>
<dbReference type="Gene3D" id="3.30.559.10">
    <property type="entry name" value="Chloramphenicol acetyltransferase-like domain"/>
    <property type="match status" value="2"/>
</dbReference>
<keyword evidence="1" id="KW-0808">Transferase</keyword>
<dbReference type="PANTHER" id="PTHR31642:SF310">
    <property type="entry name" value="FATTY ALCOHOL:CAFFEOYL-COA ACYLTRANSFERASE"/>
    <property type="match status" value="1"/>
</dbReference>
<evidence type="ECO:0000313" key="3">
    <source>
        <dbReference type="EMBL" id="OIW30313.1"/>
    </source>
</evidence>
<feature type="region of interest" description="Disordered" evidence="2">
    <location>
        <begin position="577"/>
        <end position="604"/>
    </location>
</feature>
<dbReference type="InterPro" id="IPR023213">
    <property type="entry name" value="CAT-like_dom_sf"/>
</dbReference>
<evidence type="ECO:0008006" key="5">
    <source>
        <dbReference type="Google" id="ProtNLM"/>
    </source>
</evidence>
<name>A0A1J7JAJ0_9PEZI</name>
<sequence length="604" mass="68083">MAGNTSREDMAPAEPSNSSTLKQPSKVAETGKLYRRVQRLQLSPIEHTISRGYVRVHLCFPFEGDASTKKEAVLRLQRAHEVTLNRWPFLASVIFPPNPKEPDVLEVGYPLPATAADGRLSFAVSAAGGRAWTYEQLTKWGAPPSWFEEVLTVPYGPIRPQFTMCSVMAVHANFFQGGLVLGFAFHHSVMDGSSIKQFLQVFAAACTPGWQCWSKHVQDRRSELSFLLPTAETSKKNDAVQHCEEYDLAARPYRAPKPCTTVIFEFKHSRIKELKHQVMYHLKQRGVEDWVSTTDCLCGLIWVAVMRTRAYRLPQQTEVKFTTAVDARSRVSQPLPEYMGNLIVAAMAKTTLGELIGQQYYRNIHGLGTPHERMWQAKFHEVLGSRNDIPLLSIANAALEIRKAIRRVDEEYVKRRMAISPDDSAKIRTTHAYDLTVDGATTGVDFSSWRNWLDLGFYPTSKMSFDIPGAKTHFPDFIRPGYPQAEGACILLPRRTGGPWGQDATWEVSLCLRDCEMTHLRFVTELGGWAKKIHDHDLQDIAARNGGPREFRRYQEKIMMKNWDDIGWGLENLDLNDGDAPAPKRQRRSGNASGSGEAMDLTEG</sequence>
<organism evidence="3 4">
    <name type="scientific">Coniochaeta ligniaria NRRL 30616</name>
    <dbReference type="NCBI Taxonomy" id="1408157"/>
    <lineage>
        <taxon>Eukaryota</taxon>
        <taxon>Fungi</taxon>
        <taxon>Dikarya</taxon>
        <taxon>Ascomycota</taxon>
        <taxon>Pezizomycotina</taxon>
        <taxon>Sordariomycetes</taxon>
        <taxon>Sordariomycetidae</taxon>
        <taxon>Coniochaetales</taxon>
        <taxon>Coniochaetaceae</taxon>
        <taxon>Coniochaeta</taxon>
    </lineage>
</organism>
<reference evidence="3 4" key="1">
    <citation type="submission" date="2016-10" db="EMBL/GenBank/DDBJ databases">
        <title>Draft genome sequence of Coniochaeta ligniaria NRRL30616, a lignocellulolytic fungus for bioabatement of inhibitors in plant biomass hydrolysates.</title>
        <authorList>
            <consortium name="DOE Joint Genome Institute"/>
            <person name="Jimenez D.J."/>
            <person name="Hector R.E."/>
            <person name="Riley R."/>
            <person name="Sun H."/>
            <person name="Grigoriev I.V."/>
            <person name="Van Elsas J.D."/>
            <person name="Nichols N.N."/>
        </authorList>
    </citation>
    <scope>NUCLEOTIDE SEQUENCE [LARGE SCALE GENOMIC DNA]</scope>
    <source>
        <strain evidence="3 4">NRRL 30616</strain>
    </source>
</reference>
<dbReference type="OrthoDB" id="1862401at2759"/>
<dbReference type="GO" id="GO:0016747">
    <property type="term" value="F:acyltransferase activity, transferring groups other than amino-acyl groups"/>
    <property type="evidence" value="ECO:0007669"/>
    <property type="project" value="TreeGrafter"/>
</dbReference>